<organism evidence="14 15">
    <name type="scientific">Skeletonema marinoi</name>
    <dbReference type="NCBI Taxonomy" id="267567"/>
    <lineage>
        <taxon>Eukaryota</taxon>
        <taxon>Sar</taxon>
        <taxon>Stramenopiles</taxon>
        <taxon>Ochrophyta</taxon>
        <taxon>Bacillariophyta</taxon>
        <taxon>Coscinodiscophyceae</taxon>
        <taxon>Thalassiosirophycidae</taxon>
        <taxon>Thalassiosirales</taxon>
        <taxon>Skeletonemataceae</taxon>
        <taxon>Skeletonema</taxon>
        <taxon>Skeletonema marinoi-dohrnii complex</taxon>
    </lineage>
</organism>
<feature type="transmembrane region" description="Helical" evidence="12">
    <location>
        <begin position="552"/>
        <end position="572"/>
    </location>
</feature>
<evidence type="ECO:0000313" key="15">
    <source>
        <dbReference type="Proteomes" id="UP001224775"/>
    </source>
</evidence>
<keyword evidence="7 12" id="KW-0812">Transmembrane</keyword>
<evidence type="ECO:0000256" key="12">
    <source>
        <dbReference type="SAM" id="Phobius"/>
    </source>
</evidence>
<keyword evidence="5" id="KW-0934">Plastid</keyword>
<feature type="domain" description="Peptidase M50" evidence="13">
    <location>
        <begin position="330"/>
        <end position="504"/>
    </location>
</feature>
<comment type="subcellular location">
    <subcellularLocation>
        <location evidence="1">Membrane</location>
        <topology evidence="1">Multi-pass membrane protein</topology>
    </subcellularLocation>
    <subcellularLocation>
        <location evidence="2">Plastid</location>
        <location evidence="2">Chloroplast</location>
    </subcellularLocation>
</comment>
<dbReference type="EC" id="3.4.24.-" evidence="14"/>
<feature type="transmembrane region" description="Helical" evidence="12">
    <location>
        <begin position="502"/>
        <end position="532"/>
    </location>
</feature>
<keyword evidence="4" id="KW-0150">Chloroplast</keyword>
<evidence type="ECO:0000256" key="8">
    <source>
        <dbReference type="ARBA" id="ARBA00022801"/>
    </source>
</evidence>
<name>A0AAD9DG03_9STRA</name>
<protein>
    <submittedName>
        <fullName evidence="14">Zinc metalloprotease (Family M50)</fullName>
        <ecNumber evidence="14">3.4.24.-</ecNumber>
    </submittedName>
</protein>
<evidence type="ECO:0000256" key="7">
    <source>
        <dbReference type="ARBA" id="ARBA00022692"/>
    </source>
</evidence>
<dbReference type="AlphaFoldDB" id="A0AAD9DG03"/>
<reference evidence="14" key="1">
    <citation type="submission" date="2023-06" db="EMBL/GenBank/DDBJ databases">
        <title>Survivors Of The Sea: Transcriptome response of Skeletonema marinoi to long-term dormancy.</title>
        <authorList>
            <person name="Pinder M.I.M."/>
            <person name="Kourtchenko O."/>
            <person name="Robertson E.K."/>
            <person name="Larsson T."/>
            <person name="Maumus F."/>
            <person name="Osuna-Cruz C.M."/>
            <person name="Vancaester E."/>
            <person name="Stenow R."/>
            <person name="Vandepoele K."/>
            <person name="Ploug H."/>
            <person name="Bruchert V."/>
            <person name="Godhe A."/>
            <person name="Topel M."/>
        </authorList>
    </citation>
    <scope>NUCLEOTIDE SEQUENCE</scope>
    <source>
        <strain evidence="14">R05AC</strain>
    </source>
</reference>
<evidence type="ECO:0000256" key="10">
    <source>
        <dbReference type="ARBA" id="ARBA00022989"/>
    </source>
</evidence>
<dbReference type="Proteomes" id="UP001224775">
    <property type="component" value="Unassembled WGS sequence"/>
</dbReference>
<comment type="caution">
    <text evidence="14">The sequence shown here is derived from an EMBL/GenBank/DDBJ whole genome shotgun (WGS) entry which is preliminary data.</text>
</comment>
<comment type="similarity">
    <text evidence="3">Belongs to the peptidase M50B family.</text>
</comment>
<dbReference type="InterPro" id="IPR008915">
    <property type="entry name" value="Peptidase_M50"/>
</dbReference>
<dbReference type="GO" id="GO:0009507">
    <property type="term" value="C:chloroplast"/>
    <property type="evidence" value="ECO:0007669"/>
    <property type="project" value="UniProtKB-SubCell"/>
</dbReference>
<gene>
    <name evidence="14" type="ORF">QTG54_004100</name>
</gene>
<evidence type="ECO:0000256" key="2">
    <source>
        <dbReference type="ARBA" id="ARBA00004229"/>
    </source>
</evidence>
<evidence type="ECO:0000256" key="5">
    <source>
        <dbReference type="ARBA" id="ARBA00022640"/>
    </source>
</evidence>
<dbReference type="GO" id="GO:0016020">
    <property type="term" value="C:membrane"/>
    <property type="evidence" value="ECO:0007669"/>
    <property type="project" value="UniProtKB-SubCell"/>
</dbReference>
<dbReference type="InterPro" id="IPR044838">
    <property type="entry name" value="EGY1-like"/>
</dbReference>
<keyword evidence="14" id="KW-0482">Metalloprotease</keyword>
<evidence type="ECO:0000256" key="4">
    <source>
        <dbReference type="ARBA" id="ARBA00022528"/>
    </source>
</evidence>
<proteinExistence type="inferred from homology"/>
<evidence type="ECO:0000313" key="14">
    <source>
        <dbReference type="EMBL" id="KAK1744809.1"/>
    </source>
</evidence>
<keyword evidence="15" id="KW-1185">Reference proteome</keyword>
<evidence type="ECO:0000256" key="3">
    <source>
        <dbReference type="ARBA" id="ARBA00007931"/>
    </source>
</evidence>
<keyword evidence="9" id="KW-0809">Transit peptide</keyword>
<dbReference type="PANTHER" id="PTHR31412:SF0">
    <property type="entry name" value="ZINC METALLOPROTEASE EGY1, CHLOROPLASTIC-RELATED"/>
    <property type="match status" value="1"/>
</dbReference>
<dbReference type="GO" id="GO:0008237">
    <property type="term" value="F:metallopeptidase activity"/>
    <property type="evidence" value="ECO:0007669"/>
    <property type="project" value="UniProtKB-KW"/>
</dbReference>
<keyword evidence="10 12" id="KW-1133">Transmembrane helix</keyword>
<accession>A0AAD9DG03</accession>
<feature type="transmembrane region" description="Helical" evidence="12">
    <location>
        <begin position="271"/>
        <end position="289"/>
    </location>
</feature>
<evidence type="ECO:0000256" key="1">
    <source>
        <dbReference type="ARBA" id="ARBA00004141"/>
    </source>
</evidence>
<feature type="transmembrane region" description="Helical" evidence="12">
    <location>
        <begin position="462"/>
        <end position="481"/>
    </location>
</feature>
<keyword evidence="6" id="KW-0645">Protease</keyword>
<dbReference type="GO" id="GO:0006508">
    <property type="term" value="P:proteolysis"/>
    <property type="evidence" value="ECO:0007669"/>
    <property type="project" value="UniProtKB-KW"/>
</dbReference>
<evidence type="ECO:0000256" key="11">
    <source>
        <dbReference type="ARBA" id="ARBA00023136"/>
    </source>
</evidence>
<dbReference type="EMBL" id="JATAAI010000006">
    <property type="protein sequence ID" value="KAK1744809.1"/>
    <property type="molecule type" value="Genomic_DNA"/>
</dbReference>
<evidence type="ECO:0000256" key="9">
    <source>
        <dbReference type="ARBA" id="ARBA00022946"/>
    </source>
</evidence>
<sequence length="573" mass="62976">MSTEEFGSTEQEQKKFTELKARVEELVRKSVGDAEAEQMLAGLSSFSSNNSVMPVQSSPSLEVSVALTEEEMKSAISFVGSLPIPVKDTLAKAAGYPNYDSIINLEERIYRKTSPSILQAFAKNIPGGADIVVKDSNEEYEIEGLSKAIQRQINDRMENSTRAMELFPHEAILPRDIDANVIFQLLDRTTFMAVEKPMQVEGGYIIRGKNKRKTATQLLEVIDEKLAKESPQWQESFQLSFVEIYADSSEQLFEDALLITPNKFAPMAPKLFAGVITAISLFSSFVYCIDTFSENEAVMQKLKEASEQATSGIVGAYDLTWFNELLVPMLVTLGLAQGLHEAGHLVMSWSKGIKMTPPTILPSQALPYLSFQNRLKTSPKDYTDLYDFAFAGPVTGLTVSFIALLFGLQLTTEVDQSVAQLLPSLPVGFITQSTLGGTIVDLLLGGGDGILINQDPSTQIPLHPIAIGGFLGMIIHAFDLVPIGSTDGGRMSQAVLGRVWHLTFSSLVFTVLFLTSLFSDGFNLLLGFLFIYSFTQRDMEIPCKNEIDRVELPRAVAAFVSWVLVALILCPLS</sequence>
<dbReference type="PANTHER" id="PTHR31412">
    <property type="entry name" value="ZINC METALLOPROTEASE EGY1"/>
    <property type="match status" value="1"/>
</dbReference>
<keyword evidence="8 14" id="KW-0378">Hydrolase</keyword>
<evidence type="ECO:0000256" key="6">
    <source>
        <dbReference type="ARBA" id="ARBA00022670"/>
    </source>
</evidence>
<feature type="transmembrane region" description="Helical" evidence="12">
    <location>
        <begin position="385"/>
        <end position="408"/>
    </location>
</feature>
<keyword evidence="11 12" id="KW-0472">Membrane</keyword>
<dbReference type="Pfam" id="PF02163">
    <property type="entry name" value="Peptidase_M50"/>
    <property type="match status" value="1"/>
</dbReference>
<evidence type="ECO:0000259" key="13">
    <source>
        <dbReference type="Pfam" id="PF02163"/>
    </source>
</evidence>